<dbReference type="Proteomes" id="UP000198790">
    <property type="component" value="Unassembled WGS sequence"/>
</dbReference>
<dbReference type="SUPFAM" id="SSF51735">
    <property type="entry name" value="NAD(P)-binding Rossmann-fold domains"/>
    <property type="match status" value="1"/>
</dbReference>
<dbReference type="PANTHER" id="PTHR44085:SF2">
    <property type="entry name" value="SEPIAPTERIN REDUCTASE"/>
    <property type="match status" value="1"/>
</dbReference>
<reference evidence="5 6" key="1">
    <citation type="submission" date="2016-10" db="EMBL/GenBank/DDBJ databases">
        <authorList>
            <person name="de Groot N.N."/>
        </authorList>
    </citation>
    <scope>NUCLEOTIDE SEQUENCE [LARGE SCALE GENOMIC DNA]</scope>
    <source>
        <strain evidence="5 6">DSM 23399</strain>
    </source>
</reference>
<sequence>MNKSLLILTGHSKGLGRAILDTYLQKDEFEILAISRTKLGLDNPNLTEISIDFGELDVLENELSGLFPSGDFEEIILINNAGWIGEIKPVGSLQVKKMRTQVNVNLLTPIYMTNAFVSAYRDSKARKIICNISSGAASKPVEGWSGYCSTKAAIAMFTKVAAKENNDSLFRFFSVAPGIVDTQMQEEIRHTDELDFPQVERFKSYKENGDLSTPELVAAKISYLLGHENEFQDVIQDVRNFDLP</sequence>
<dbReference type="EMBL" id="FOKK01000005">
    <property type="protein sequence ID" value="SFB19002.1"/>
    <property type="molecule type" value="Genomic_DNA"/>
</dbReference>
<keyword evidence="6" id="KW-1185">Reference proteome</keyword>
<dbReference type="InterPro" id="IPR020904">
    <property type="entry name" value="Sc_DH/Rdtase_CS"/>
</dbReference>
<keyword evidence="4" id="KW-0560">Oxidoreductase</keyword>
<evidence type="ECO:0000313" key="5">
    <source>
        <dbReference type="EMBL" id="SFB19002.1"/>
    </source>
</evidence>
<dbReference type="RefSeq" id="WP_092896264.1">
    <property type="nucleotide sequence ID" value="NZ_FOKK01000005.1"/>
</dbReference>
<comment type="subcellular location">
    <subcellularLocation>
        <location evidence="1">Cytoplasm</location>
    </subcellularLocation>
</comment>
<dbReference type="PANTHER" id="PTHR44085">
    <property type="entry name" value="SEPIAPTERIN REDUCTASE"/>
    <property type="match status" value="1"/>
</dbReference>
<accession>A0A1I0Z0Q9</accession>
<evidence type="ECO:0000313" key="6">
    <source>
        <dbReference type="Proteomes" id="UP000198790"/>
    </source>
</evidence>
<dbReference type="STRING" id="237018.SAMN04489723_105177"/>
<dbReference type="Pfam" id="PF00106">
    <property type="entry name" value="adh_short"/>
    <property type="match status" value="1"/>
</dbReference>
<dbReference type="OrthoDB" id="9794387at2"/>
<keyword evidence="3" id="KW-0521">NADP</keyword>
<keyword evidence="2" id="KW-0963">Cytoplasm</keyword>
<evidence type="ECO:0000256" key="4">
    <source>
        <dbReference type="ARBA" id="ARBA00023002"/>
    </source>
</evidence>
<dbReference type="PROSITE" id="PS00061">
    <property type="entry name" value="ADH_SHORT"/>
    <property type="match status" value="1"/>
</dbReference>
<dbReference type="GO" id="GO:0004757">
    <property type="term" value="F:sepiapterin reductase (NADP+) activity"/>
    <property type="evidence" value="ECO:0007669"/>
    <property type="project" value="TreeGrafter"/>
</dbReference>
<proteinExistence type="predicted"/>
<dbReference type="Gene3D" id="3.40.50.720">
    <property type="entry name" value="NAD(P)-binding Rossmann-like Domain"/>
    <property type="match status" value="1"/>
</dbReference>
<dbReference type="AlphaFoldDB" id="A0A1I0Z0Q9"/>
<organism evidence="5 6">
    <name type="scientific">Algoriphagus aquimarinus</name>
    <dbReference type="NCBI Taxonomy" id="237018"/>
    <lineage>
        <taxon>Bacteria</taxon>
        <taxon>Pseudomonadati</taxon>
        <taxon>Bacteroidota</taxon>
        <taxon>Cytophagia</taxon>
        <taxon>Cytophagales</taxon>
        <taxon>Cyclobacteriaceae</taxon>
        <taxon>Algoriphagus</taxon>
    </lineage>
</organism>
<dbReference type="InterPro" id="IPR051721">
    <property type="entry name" value="Biopterin_syn/organic_redct"/>
</dbReference>
<protein>
    <submittedName>
        <fullName evidence="5">Benzil reductase ((S)-benzoin forming)</fullName>
    </submittedName>
</protein>
<dbReference type="InterPro" id="IPR036291">
    <property type="entry name" value="NAD(P)-bd_dom_sf"/>
</dbReference>
<gene>
    <name evidence="5" type="ORF">SAMN04489723_105177</name>
</gene>
<evidence type="ECO:0000256" key="3">
    <source>
        <dbReference type="ARBA" id="ARBA00022857"/>
    </source>
</evidence>
<dbReference type="GO" id="GO:0006729">
    <property type="term" value="P:tetrahydrobiopterin biosynthetic process"/>
    <property type="evidence" value="ECO:0007669"/>
    <property type="project" value="TreeGrafter"/>
</dbReference>
<name>A0A1I0Z0Q9_9BACT</name>
<dbReference type="InterPro" id="IPR002347">
    <property type="entry name" value="SDR_fam"/>
</dbReference>
<dbReference type="GO" id="GO:0005737">
    <property type="term" value="C:cytoplasm"/>
    <property type="evidence" value="ECO:0007669"/>
    <property type="project" value="UniProtKB-SubCell"/>
</dbReference>
<evidence type="ECO:0000256" key="2">
    <source>
        <dbReference type="ARBA" id="ARBA00022490"/>
    </source>
</evidence>
<evidence type="ECO:0000256" key="1">
    <source>
        <dbReference type="ARBA" id="ARBA00004496"/>
    </source>
</evidence>
<dbReference type="PRINTS" id="PR00081">
    <property type="entry name" value="GDHRDH"/>
</dbReference>